<feature type="region of interest" description="Disordered" evidence="3">
    <location>
        <begin position="176"/>
        <end position="214"/>
    </location>
</feature>
<dbReference type="InterPro" id="IPR021419">
    <property type="entry name" value="Mediator_Med25_VWA"/>
</dbReference>
<feature type="compositionally biased region" description="Polar residues" evidence="3">
    <location>
        <begin position="190"/>
        <end position="214"/>
    </location>
</feature>
<sequence length="214" mass="23732">MDCSPDSASFCYAPTSNSNTFLQYLDRIQFIGGAGDSSSHIAEGLCTAISLFDDCQNLRDKCQKERLQYDSNGDGGRQSPAPVNSKKYLILICNSTPYREPVYESPVYCGYTIDELTNVMIEKGIHLSVFSPRKIQLLYKLFDNGGGKLSTALKKNYAKDRRHLVLLNGFQLQEKDISPMSQPPPLSQPVIEQQQGIKRPLSPSSSHQTAPPPP</sequence>
<dbReference type="GO" id="GO:0045944">
    <property type="term" value="P:positive regulation of transcription by RNA polymerase II"/>
    <property type="evidence" value="ECO:0007669"/>
    <property type="project" value="TreeGrafter"/>
</dbReference>
<feature type="domain" description="Mediator of RNA polymerase II transcription subunit 25 von Willebrand factor type A" evidence="4">
    <location>
        <begin position="82"/>
        <end position="170"/>
    </location>
</feature>
<feature type="non-terminal residue" evidence="5">
    <location>
        <position position="214"/>
    </location>
</feature>
<evidence type="ECO:0000313" key="6">
    <source>
        <dbReference type="Proteomes" id="UP000194236"/>
    </source>
</evidence>
<organism evidence="5 6">
    <name type="scientific">Euroglyphus maynei</name>
    <name type="common">Mayne's house dust mite</name>
    <dbReference type="NCBI Taxonomy" id="6958"/>
    <lineage>
        <taxon>Eukaryota</taxon>
        <taxon>Metazoa</taxon>
        <taxon>Ecdysozoa</taxon>
        <taxon>Arthropoda</taxon>
        <taxon>Chelicerata</taxon>
        <taxon>Arachnida</taxon>
        <taxon>Acari</taxon>
        <taxon>Acariformes</taxon>
        <taxon>Sarcoptiformes</taxon>
        <taxon>Astigmata</taxon>
        <taxon>Psoroptidia</taxon>
        <taxon>Analgoidea</taxon>
        <taxon>Pyroglyphidae</taxon>
        <taxon>Pyroglyphinae</taxon>
        <taxon>Euroglyphus</taxon>
    </lineage>
</organism>
<gene>
    <name evidence="5" type="ORF">BLA29_009906</name>
</gene>
<evidence type="ECO:0000259" key="4">
    <source>
        <dbReference type="Pfam" id="PF11265"/>
    </source>
</evidence>
<evidence type="ECO:0000256" key="3">
    <source>
        <dbReference type="SAM" id="MobiDB-lite"/>
    </source>
</evidence>
<evidence type="ECO:0000256" key="1">
    <source>
        <dbReference type="ARBA" id="ARBA00009102"/>
    </source>
</evidence>
<dbReference type="Pfam" id="PF11265">
    <property type="entry name" value="Med25_VWA"/>
    <property type="match status" value="2"/>
</dbReference>
<dbReference type="AlphaFoldDB" id="A0A1Y3BEN9"/>
<protein>
    <recommendedName>
        <fullName evidence="2">Mediator of RNA polymerase II transcription subunit 25</fullName>
    </recommendedName>
</protein>
<comment type="similarity">
    <text evidence="1">Belongs to the Mediator complex subunit 25 family.</text>
</comment>
<evidence type="ECO:0000256" key="2">
    <source>
        <dbReference type="ARBA" id="ARBA00019694"/>
    </source>
</evidence>
<dbReference type="OrthoDB" id="7690434at2759"/>
<reference evidence="5 6" key="1">
    <citation type="submission" date="2017-03" db="EMBL/GenBank/DDBJ databases">
        <title>Genome Survey of Euroglyphus maynei.</title>
        <authorList>
            <person name="Arlian L.G."/>
            <person name="Morgan M.S."/>
            <person name="Rider S.D."/>
        </authorList>
    </citation>
    <scope>NUCLEOTIDE SEQUENCE [LARGE SCALE GENOMIC DNA]</scope>
    <source>
        <strain evidence="5">Arlian Lab</strain>
        <tissue evidence="5">Whole body</tissue>
    </source>
</reference>
<dbReference type="EMBL" id="MUJZ01028601">
    <property type="protein sequence ID" value="OTF78283.1"/>
    <property type="molecule type" value="Genomic_DNA"/>
</dbReference>
<proteinExistence type="inferred from homology"/>
<feature type="domain" description="Mediator of RNA polymerase II transcription subunit 25 von Willebrand factor type A" evidence="4">
    <location>
        <begin position="2"/>
        <end position="64"/>
    </location>
</feature>
<name>A0A1Y3BEN9_EURMA</name>
<dbReference type="Proteomes" id="UP000194236">
    <property type="component" value="Unassembled WGS sequence"/>
</dbReference>
<dbReference type="PANTHER" id="PTHR12433">
    <property type="entry name" value="MEDIATOR OF RNA POLYMERASE II TRANSCRIPTION SUBUNIT 25"/>
    <property type="match status" value="1"/>
</dbReference>
<comment type="caution">
    <text evidence="5">The sequence shown here is derived from an EMBL/GenBank/DDBJ whole genome shotgun (WGS) entry which is preliminary data.</text>
</comment>
<dbReference type="PANTHER" id="PTHR12433:SF11">
    <property type="entry name" value="MEDIATOR OF RNA POLYMERASE II TRANSCRIPTION SUBUNIT 25"/>
    <property type="match status" value="1"/>
</dbReference>
<accession>A0A1Y3BEN9</accession>
<keyword evidence="6" id="KW-1185">Reference proteome</keyword>
<dbReference type="GO" id="GO:0005667">
    <property type="term" value="C:transcription regulator complex"/>
    <property type="evidence" value="ECO:0007669"/>
    <property type="project" value="TreeGrafter"/>
</dbReference>
<evidence type="ECO:0000313" key="5">
    <source>
        <dbReference type="EMBL" id="OTF78283.1"/>
    </source>
</evidence>
<dbReference type="GO" id="GO:0016592">
    <property type="term" value="C:mediator complex"/>
    <property type="evidence" value="ECO:0007669"/>
    <property type="project" value="TreeGrafter"/>
</dbReference>